<reference evidence="3 4" key="1">
    <citation type="submission" date="2020-04" db="EMBL/GenBank/DDBJ databases">
        <title>Plant Genome Project.</title>
        <authorList>
            <person name="Zhang R.-G."/>
        </authorList>
    </citation>
    <scope>NUCLEOTIDE SEQUENCE [LARGE SCALE GENOMIC DNA]</scope>
    <source>
        <strain evidence="3">YNK0</strain>
        <tissue evidence="3">Leaf</tissue>
    </source>
</reference>
<feature type="region of interest" description="Disordered" evidence="1">
    <location>
        <begin position="255"/>
        <end position="278"/>
    </location>
</feature>
<dbReference type="Gene3D" id="3.30.70.100">
    <property type="match status" value="4"/>
</dbReference>
<dbReference type="InterPro" id="IPR044594">
    <property type="entry name" value="HIPP01/3/5/6"/>
</dbReference>
<feature type="domain" description="HMA" evidence="2">
    <location>
        <begin position="280"/>
        <end position="343"/>
    </location>
</feature>
<feature type="region of interest" description="Disordered" evidence="1">
    <location>
        <begin position="400"/>
        <end position="438"/>
    </location>
</feature>
<dbReference type="SUPFAM" id="SSF55008">
    <property type="entry name" value="HMA, heavy metal-associated domain"/>
    <property type="match status" value="2"/>
</dbReference>
<evidence type="ECO:0000259" key="2">
    <source>
        <dbReference type="PROSITE" id="PS50846"/>
    </source>
</evidence>
<feature type="region of interest" description="Disordered" evidence="1">
    <location>
        <begin position="1"/>
        <end position="23"/>
    </location>
</feature>
<evidence type="ECO:0000313" key="3">
    <source>
        <dbReference type="EMBL" id="KAF8403111.1"/>
    </source>
</evidence>
<gene>
    <name evidence="3" type="ORF">HHK36_011205</name>
</gene>
<dbReference type="PANTHER" id="PTHR46413:SF1">
    <property type="entry name" value="HEAVY METAL-ASSOCIATED ISOPRENYLATED PLANT PROTEIN 6"/>
    <property type="match status" value="1"/>
</dbReference>
<dbReference type="InterPro" id="IPR036163">
    <property type="entry name" value="HMA_dom_sf"/>
</dbReference>
<feature type="domain" description="HMA" evidence="2">
    <location>
        <begin position="24"/>
        <end position="87"/>
    </location>
</feature>
<evidence type="ECO:0000256" key="1">
    <source>
        <dbReference type="SAM" id="MobiDB-lite"/>
    </source>
</evidence>
<name>A0A835DH42_TETSI</name>
<dbReference type="EMBL" id="JABCRI010000007">
    <property type="protein sequence ID" value="KAF8403111.1"/>
    <property type="molecule type" value="Genomic_DNA"/>
</dbReference>
<dbReference type="AlphaFoldDB" id="A0A835DH42"/>
<dbReference type="OrthoDB" id="689350at2759"/>
<comment type="caution">
    <text evidence="3">The sequence shown here is derived from an EMBL/GenBank/DDBJ whole genome shotgun (WGS) entry which is preliminary data.</text>
</comment>
<dbReference type="Proteomes" id="UP000655225">
    <property type="component" value="Unassembled WGS sequence"/>
</dbReference>
<dbReference type="Pfam" id="PF00403">
    <property type="entry name" value="HMA"/>
    <property type="match status" value="2"/>
</dbReference>
<proteinExistence type="predicted"/>
<feature type="compositionally biased region" description="Basic and acidic residues" evidence="1">
    <location>
        <begin position="257"/>
        <end position="278"/>
    </location>
</feature>
<organism evidence="3 4">
    <name type="scientific">Tetracentron sinense</name>
    <name type="common">Spur-leaf</name>
    <dbReference type="NCBI Taxonomy" id="13715"/>
    <lineage>
        <taxon>Eukaryota</taxon>
        <taxon>Viridiplantae</taxon>
        <taxon>Streptophyta</taxon>
        <taxon>Embryophyta</taxon>
        <taxon>Tracheophyta</taxon>
        <taxon>Spermatophyta</taxon>
        <taxon>Magnoliopsida</taxon>
        <taxon>Trochodendrales</taxon>
        <taxon>Trochodendraceae</taxon>
        <taxon>Tetracentron</taxon>
    </lineage>
</organism>
<dbReference type="OMA" id="EGNKMEF"/>
<dbReference type="PROSITE" id="PS50846">
    <property type="entry name" value="HMA_2"/>
    <property type="match status" value="2"/>
</dbReference>
<dbReference type="CDD" id="cd00371">
    <property type="entry name" value="HMA"/>
    <property type="match status" value="2"/>
</dbReference>
<dbReference type="InterPro" id="IPR006121">
    <property type="entry name" value="HMA_dom"/>
</dbReference>
<protein>
    <recommendedName>
        <fullName evidence="2">HMA domain-containing protein</fullName>
    </recommendedName>
</protein>
<evidence type="ECO:0000313" key="4">
    <source>
        <dbReference type="Proteomes" id="UP000655225"/>
    </source>
</evidence>
<dbReference type="PANTHER" id="PTHR46413">
    <property type="entry name" value="HEAVY METAL-ASSOCIATED ISOPRENYLATED PLANT PROTEIN 6"/>
    <property type="match status" value="1"/>
</dbReference>
<dbReference type="GO" id="GO:0046872">
    <property type="term" value="F:metal ion binding"/>
    <property type="evidence" value="ECO:0007669"/>
    <property type="project" value="InterPro"/>
</dbReference>
<feature type="region of interest" description="Disordered" evidence="1">
    <location>
        <begin position="144"/>
        <end position="179"/>
    </location>
</feature>
<accession>A0A835DH42</accession>
<keyword evidence="4" id="KW-1185">Reference proteome</keyword>
<sequence>MGEKDSKNEGKKKNGDGGKKEDGPITVVLKIDMHCEGCAKKVKRHVYDYKGVESVKSDSNTNKLTVVGKVDPANLRETIEEKTKKKVELISPLPKKDKDGGGVQTVTADLQKDLVTVKGTMDVKALVGYLKEKLNKSVEIVPAKKVDGGGGNKKEKADKKDGDGKVAGDGGKSEEAGKMEGNKMEFHGYGPGYGYGPEPGYGPGYGYGPVHGPGPVNGYGPGPVNGYGQGYVVGYPHAPQMFSDENPNACSIITEEMGEKDSKNEGKKKNGDGGKKEDGPITVVLKIDMHCEGCAKKVKRHVYDYKGVESVKSDSNTNKLTVVGKVDPANLRETIEEKTKKKVELISPLPKKDKDGGGVQTVTADLQKDLVTVKGTMDVKALVGYLKEKLNKSVEIVPAKKVDGGGGNKKEKADKKDGDGKVAGDGGKSEEAGKMEGNKMEFHGYGPGPGYGPEPGYGPGYGYGPVHGPGPVNGYGPGPVNGYGQGYVVGYPHAPQMFSDENPNACSIM</sequence>